<organism evidence="5 6">
    <name type="scientific">Streptomyces armeniacus</name>
    <dbReference type="NCBI Taxonomy" id="83291"/>
    <lineage>
        <taxon>Bacteria</taxon>
        <taxon>Bacillati</taxon>
        <taxon>Actinomycetota</taxon>
        <taxon>Actinomycetes</taxon>
        <taxon>Kitasatosporales</taxon>
        <taxon>Streptomycetaceae</taxon>
        <taxon>Streptomyces</taxon>
    </lineage>
</organism>
<dbReference type="RefSeq" id="WP_208875514.1">
    <property type="nucleotide sequence ID" value="NZ_CP031320.1"/>
</dbReference>
<feature type="chain" id="PRO_5016717489" evidence="2">
    <location>
        <begin position="42"/>
        <end position="332"/>
    </location>
</feature>
<evidence type="ECO:0000256" key="2">
    <source>
        <dbReference type="SAM" id="SignalP"/>
    </source>
</evidence>
<accession>A0A345XJD9</accession>
<feature type="domain" description="DUF3048" evidence="4">
    <location>
        <begin position="214"/>
        <end position="326"/>
    </location>
</feature>
<reference evidence="5 6" key="1">
    <citation type="submission" date="2018-07" db="EMBL/GenBank/DDBJ databases">
        <title>Draft genome of the type strain Streptomyces armeniacus ATCC 15676.</title>
        <authorList>
            <person name="Labana P."/>
            <person name="Gosse J.T."/>
            <person name="Boddy C.N."/>
        </authorList>
    </citation>
    <scope>NUCLEOTIDE SEQUENCE [LARGE SCALE GENOMIC DNA]</scope>
    <source>
        <strain evidence="5 6">ATCC 15676</strain>
    </source>
</reference>
<sequence>MNRSSNSPAPRAGRRTKRLLTALAVLAPLVAVTAVQSTAQAEDAPRAKEDTSPFTGLPAEPAPVMAVKVDNVKAARPHTALEEADIVFVEKVEGGLSRLIGVYASQQPEQIGPVRSAREYNVEQLRMFDRPALAYSGAQKGVDDLIQKSPIYGLSNDNFPEAYFRDESREAPHNLFVHPDKILAGAPEASKSSDIGFRFGDEAPEGGEPMEERTVKYPAAETTFNWSKEEDRWLASFDGEPAMSTDGEQLGGKTIVVQEADMPPSDFQDPTNTTPYIETVDKGVATVLRDGKAYKTTWERTSAEGDTTYTLPNGERMPFDRGQVWVVYEERK</sequence>
<dbReference type="Gene3D" id="3.50.90.10">
    <property type="entry name" value="YerB-like"/>
    <property type="match status" value="1"/>
</dbReference>
<dbReference type="AlphaFoldDB" id="A0A345XJD9"/>
<dbReference type="InterPro" id="IPR021416">
    <property type="entry name" value="DUF3048_N"/>
</dbReference>
<feature type="signal peptide" evidence="2">
    <location>
        <begin position="1"/>
        <end position="41"/>
    </location>
</feature>
<protein>
    <submittedName>
        <fullName evidence="5">DUF3048 domain-containing protein</fullName>
    </submittedName>
</protein>
<evidence type="ECO:0000313" key="5">
    <source>
        <dbReference type="EMBL" id="AXK31755.1"/>
    </source>
</evidence>
<dbReference type="KEGG" id="sarm:DVA86_02910"/>
<dbReference type="Pfam" id="PF17479">
    <property type="entry name" value="DUF3048_C"/>
    <property type="match status" value="1"/>
</dbReference>
<dbReference type="InterPro" id="IPR035328">
    <property type="entry name" value="DUF3048_C"/>
</dbReference>
<dbReference type="Proteomes" id="UP000254425">
    <property type="component" value="Chromosome"/>
</dbReference>
<gene>
    <name evidence="5" type="ORF">DVA86_02910</name>
</gene>
<proteinExistence type="predicted"/>
<dbReference type="SUPFAM" id="SSF159774">
    <property type="entry name" value="YerB-like"/>
    <property type="match status" value="1"/>
</dbReference>
<dbReference type="EMBL" id="CP031320">
    <property type="protein sequence ID" value="AXK31755.1"/>
    <property type="molecule type" value="Genomic_DNA"/>
</dbReference>
<feature type="domain" description="DUF3048" evidence="3">
    <location>
        <begin position="55"/>
        <end position="188"/>
    </location>
</feature>
<dbReference type="InterPro" id="IPR023158">
    <property type="entry name" value="YerB-like_sf"/>
</dbReference>
<evidence type="ECO:0000256" key="1">
    <source>
        <dbReference type="SAM" id="MobiDB-lite"/>
    </source>
</evidence>
<evidence type="ECO:0000259" key="3">
    <source>
        <dbReference type="Pfam" id="PF11258"/>
    </source>
</evidence>
<name>A0A345XJD9_9ACTN</name>
<evidence type="ECO:0000259" key="4">
    <source>
        <dbReference type="Pfam" id="PF17479"/>
    </source>
</evidence>
<keyword evidence="2" id="KW-0732">Signal</keyword>
<evidence type="ECO:0000313" key="6">
    <source>
        <dbReference type="Proteomes" id="UP000254425"/>
    </source>
</evidence>
<feature type="region of interest" description="Disordered" evidence="1">
    <location>
        <begin position="37"/>
        <end position="60"/>
    </location>
</feature>
<keyword evidence="6" id="KW-1185">Reference proteome</keyword>
<dbReference type="Pfam" id="PF11258">
    <property type="entry name" value="DUF3048"/>
    <property type="match status" value="1"/>
</dbReference>